<name>A0A0P1G782_9RHOB</name>
<dbReference type="Proteomes" id="UP000054935">
    <property type="component" value="Unassembled WGS sequence"/>
</dbReference>
<evidence type="ECO:0000313" key="1">
    <source>
        <dbReference type="EMBL" id="CUH77432.1"/>
    </source>
</evidence>
<proteinExistence type="predicted"/>
<dbReference type="EMBL" id="CYSE01000002">
    <property type="protein sequence ID" value="CUH77432.1"/>
    <property type="molecule type" value="Genomic_DNA"/>
</dbReference>
<dbReference type="STRING" id="441103.TRN7648_01473"/>
<dbReference type="Pfam" id="PF07310">
    <property type="entry name" value="PAS_5"/>
    <property type="match status" value="1"/>
</dbReference>
<dbReference type="OrthoDB" id="8478628at2"/>
<organism evidence="1 2">
    <name type="scientific">Tropicibacter naphthalenivorans</name>
    <dbReference type="NCBI Taxonomy" id="441103"/>
    <lineage>
        <taxon>Bacteria</taxon>
        <taxon>Pseudomonadati</taxon>
        <taxon>Pseudomonadota</taxon>
        <taxon>Alphaproteobacteria</taxon>
        <taxon>Rhodobacterales</taxon>
        <taxon>Roseobacteraceae</taxon>
        <taxon>Tropicibacter</taxon>
    </lineage>
</organism>
<dbReference type="InterPro" id="IPR009922">
    <property type="entry name" value="DUF1457"/>
</dbReference>
<protein>
    <submittedName>
        <fullName evidence="1">PAS domain protein</fullName>
    </submittedName>
</protein>
<dbReference type="RefSeq" id="WP_058246969.1">
    <property type="nucleotide sequence ID" value="NZ_CYSE01000002.1"/>
</dbReference>
<dbReference type="AlphaFoldDB" id="A0A0P1G782"/>
<reference evidence="1 2" key="1">
    <citation type="submission" date="2015-09" db="EMBL/GenBank/DDBJ databases">
        <authorList>
            <consortium name="Swine Surveillance"/>
        </authorList>
    </citation>
    <scope>NUCLEOTIDE SEQUENCE [LARGE SCALE GENOMIC DNA]</scope>
    <source>
        <strain evidence="1 2">CECT 7648</strain>
    </source>
</reference>
<gene>
    <name evidence="1" type="ORF">TRN7648_01473</name>
</gene>
<sequence length="235" mass="25577">MFGKGGKGQDVVSMTEREKAKRMAPLRIVEAYWNGLCDGSEVPLRSQIDPRGMESALENAFLMERIAPSMAKMRVAGTHLNELMGMQIAGMPLSSLIAPDEREAFGAAVTRLFADPAIIKIELEAEGGFGKPELSASMILMPLRSDFGDVSRALGALVSHGRVGRTPRRFKIKTVDIQPAVTSGIISRRPVEIIEDEPSAISQIRLESETLGKLVEPKKTSAPERGHLRLVVSND</sequence>
<accession>A0A0P1G782</accession>
<evidence type="ECO:0000313" key="2">
    <source>
        <dbReference type="Proteomes" id="UP000054935"/>
    </source>
</evidence>
<keyword evidence="2" id="KW-1185">Reference proteome</keyword>